<evidence type="ECO:0000313" key="3">
    <source>
        <dbReference type="Proteomes" id="UP001381174"/>
    </source>
</evidence>
<organism evidence="2 3">
    <name type="scientific">Fulvimonas yonginensis</name>
    <dbReference type="NCBI Taxonomy" id="1495200"/>
    <lineage>
        <taxon>Bacteria</taxon>
        <taxon>Pseudomonadati</taxon>
        <taxon>Pseudomonadota</taxon>
        <taxon>Gammaproteobacteria</taxon>
        <taxon>Lysobacterales</taxon>
        <taxon>Rhodanobacteraceae</taxon>
        <taxon>Fulvimonas</taxon>
    </lineage>
</organism>
<feature type="transmembrane region" description="Helical" evidence="1">
    <location>
        <begin position="46"/>
        <end position="68"/>
    </location>
</feature>
<dbReference type="RefSeq" id="WP_336808535.1">
    <property type="nucleotide sequence ID" value="NZ_JBBBNY010000012.1"/>
</dbReference>
<feature type="transmembrane region" description="Helical" evidence="1">
    <location>
        <begin position="80"/>
        <end position="99"/>
    </location>
</feature>
<evidence type="ECO:0000256" key="1">
    <source>
        <dbReference type="SAM" id="Phobius"/>
    </source>
</evidence>
<evidence type="ECO:0000313" key="2">
    <source>
        <dbReference type="EMBL" id="MEI7037898.1"/>
    </source>
</evidence>
<keyword evidence="1" id="KW-0812">Transmembrane</keyword>
<feature type="transmembrane region" description="Helical" evidence="1">
    <location>
        <begin position="153"/>
        <end position="172"/>
    </location>
</feature>
<dbReference type="Proteomes" id="UP001381174">
    <property type="component" value="Unassembled WGS sequence"/>
</dbReference>
<feature type="transmembrane region" description="Helical" evidence="1">
    <location>
        <begin position="6"/>
        <end position="26"/>
    </location>
</feature>
<keyword evidence="3" id="KW-1185">Reference proteome</keyword>
<keyword evidence="1" id="KW-0472">Membrane</keyword>
<accession>A0ABU8JF48</accession>
<proteinExistence type="predicted"/>
<sequence length="180" mass="18570">MVYTLALYVHLCALFAAFAASALTHFGEARMARARDGAEVAEWLRFVRGVAVTFPLAILVLVASGSYMVSAASISWESGWLVASLAGVGVLALSGPLVIGARMRRLGQALAAGDRAEALRLGGDPVMRCAAWGNTGLALGIAFLMVARPPLAVSVAVLAAGWLLGVAVARPLRKPEAATA</sequence>
<name>A0ABU8JF48_9GAMM</name>
<gene>
    <name evidence="2" type="ORF">WAT24_14105</name>
</gene>
<dbReference type="EMBL" id="JBBBNY010000012">
    <property type="protein sequence ID" value="MEI7037898.1"/>
    <property type="molecule type" value="Genomic_DNA"/>
</dbReference>
<feature type="transmembrane region" description="Helical" evidence="1">
    <location>
        <begin position="129"/>
        <end position="147"/>
    </location>
</feature>
<reference evidence="2 3" key="1">
    <citation type="journal article" date="2014" name="Int. J. Syst. Evol. Microbiol.">
        <title>Fulvimonas yonginensis sp. nov., isolated from greenhouse soil, and emended description of the genus Fulvimonas.</title>
        <authorList>
            <person name="Ahn J.H."/>
            <person name="Kim S.J."/>
            <person name="Weon H.Y."/>
            <person name="Hong S.B."/>
            <person name="Seok S.J."/>
            <person name="Kwon S.W."/>
        </authorList>
    </citation>
    <scope>NUCLEOTIDE SEQUENCE [LARGE SCALE GENOMIC DNA]</scope>
    <source>
        <strain evidence="2 3">KACC 16952</strain>
    </source>
</reference>
<dbReference type="Pfam" id="PF10027">
    <property type="entry name" value="DUF2269"/>
    <property type="match status" value="1"/>
</dbReference>
<keyword evidence="1" id="KW-1133">Transmembrane helix</keyword>
<protein>
    <submittedName>
        <fullName evidence="2">DUF2269 family protein</fullName>
    </submittedName>
</protein>
<dbReference type="InterPro" id="IPR018729">
    <property type="entry name" value="DUF2269_transmembrane"/>
</dbReference>
<comment type="caution">
    <text evidence="2">The sequence shown here is derived from an EMBL/GenBank/DDBJ whole genome shotgun (WGS) entry which is preliminary data.</text>
</comment>